<comment type="caution">
    <text evidence="10">Lacks conserved residue(s) required for the propagation of feature annotation.</text>
</comment>
<evidence type="ECO:0000256" key="9">
    <source>
        <dbReference type="ARBA" id="ARBA00023136"/>
    </source>
</evidence>
<keyword evidence="3 10" id="KW-0813">Transport</keyword>
<evidence type="ECO:0000256" key="7">
    <source>
        <dbReference type="ARBA" id="ARBA00022989"/>
    </source>
</evidence>
<evidence type="ECO:0000256" key="2">
    <source>
        <dbReference type="ARBA" id="ARBA00008445"/>
    </source>
</evidence>
<evidence type="ECO:0000256" key="4">
    <source>
        <dbReference type="ARBA" id="ARBA00022475"/>
    </source>
</evidence>
<protein>
    <recommendedName>
        <fullName evidence="10">Protein-export membrane protein SecG</fullName>
    </recommendedName>
</protein>
<dbReference type="GO" id="GO:0043952">
    <property type="term" value="P:protein transport by the Sec complex"/>
    <property type="evidence" value="ECO:0007669"/>
    <property type="project" value="TreeGrafter"/>
</dbReference>
<dbReference type="GO" id="GO:0015450">
    <property type="term" value="F:protein-transporting ATPase activity"/>
    <property type="evidence" value="ECO:0007669"/>
    <property type="project" value="UniProtKB-UniRule"/>
</dbReference>
<evidence type="ECO:0000256" key="5">
    <source>
        <dbReference type="ARBA" id="ARBA00022692"/>
    </source>
</evidence>
<dbReference type="PANTHER" id="PTHR34182">
    <property type="entry name" value="PROTEIN-EXPORT MEMBRANE PROTEIN SECG"/>
    <property type="match status" value="1"/>
</dbReference>
<evidence type="ECO:0000256" key="3">
    <source>
        <dbReference type="ARBA" id="ARBA00022448"/>
    </source>
</evidence>
<organism evidence="12 13">
    <name type="scientific">Bdellovibrio bacteriovorus</name>
    <dbReference type="NCBI Taxonomy" id="959"/>
    <lineage>
        <taxon>Bacteria</taxon>
        <taxon>Pseudomonadati</taxon>
        <taxon>Bdellovibrionota</taxon>
        <taxon>Bdellovibrionia</taxon>
        <taxon>Bdellovibrionales</taxon>
        <taxon>Pseudobdellovibrionaceae</taxon>
        <taxon>Bdellovibrio</taxon>
    </lineage>
</organism>
<keyword evidence="5 10" id="KW-0812">Transmembrane</keyword>
<dbReference type="GO" id="GO:0065002">
    <property type="term" value="P:intracellular protein transmembrane transport"/>
    <property type="evidence" value="ECO:0007669"/>
    <property type="project" value="TreeGrafter"/>
</dbReference>
<keyword evidence="9 10" id="KW-0472">Membrane</keyword>
<dbReference type="GO" id="GO:0005886">
    <property type="term" value="C:plasma membrane"/>
    <property type="evidence" value="ECO:0007669"/>
    <property type="project" value="UniProtKB-SubCell"/>
</dbReference>
<keyword evidence="8 10" id="KW-0811">Translocation</keyword>
<evidence type="ECO:0000313" key="13">
    <source>
        <dbReference type="Proteomes" id="UP000075391"/>
    </source>
</evidence>
<feature type="transmembrane region" description="Helical" evidence="10">
    <location>
        <begin position="51"/>
        <end position="73"/>
    </location>
</feature>
<dbReference type="Pfam" id="PF03840">
    <property type="entry name" value="SecG"/>
    <property type="match status" value="1"/>
</dbReference>
<evidence type="ECO:0000256" key="8">
    <source>
        <dbReference type="ARBA" id="ARBA00023010"/>
    </source>
</evidence>
<dbReference type="PRINTS" id="PR01651">
    <property type="entry name" value="SECGEXPORT"/>
</dbReference>
<reference evidence="12 13" key="1">
    <citation type="submission" date="2016-03" db="EMBL/GenBank/DDBJ databases">
        <authorList>
            <person name="Ploux O."/>
        </authorList>
    </citation>
    <scope>NUCLEOTIDE SEQUENCE [LARGE SCALE GENOMIC DNA]</scope>
    <source>
        <strain evidence="12 13">BER2</strain>
    </source>
</reference>
<evidence type="ECO:0000256" key="6">
    <source>
        <dbReference type="ARBA" id="ARBA00022927"/>
    </source>
</evidence>
<dbReference type="PANTHER" id="PTHR34182:SF1">
    <property type="entry name" value="PROTEIN-EXPORT MEMBRANE PROTEIN SECG"/>
    <property type="match status" value="1"/>
</dbReference>
<dbReference type="NCBIfam" id="TIGR00810">
    <property type="entry name" value="secG"/>
    <property type="match status" value="1"/>
</dbReference>
<evidence type="ECO:0000256" key="10">
    <source>
        <dbReference type="RuleBase" id="RU365087"/>
    </source>
</evidence>
<dbReference type="RefSeq" id="WP_063243465.1">
    <property type="nucleotide sequence ID" value="NZ_LUKF01000012.1"/>
</dbReference>
<name>A0A150WKH4_BDEBC</name>
<comment type="subcellular location">
    <subcellularLocation>
        <location evidence="1 10">Cell membrane</location>
        <topology evidence="1 10">Multi-pass membrane protein</topology>
    </subcellularLocation>
</comment>
<dbReference type="InterPro" id="IPR004692">
    <property type="entry name" value="SecG"/>
</dbReference>
<accession>A0A150WKH4</accession>
<keyword evidence="7 10" id="KW-1133">Transmembrane helix</keyword>
<comment type="function">
    <text evidence="10">Involved in protein export. Participates in an early event of protein translocation.</text>
</comment>
<keyword evidence="6 10" id="KW-0653">Protein transport</keyword>
<evidence type="ECO:0000313" key="12">
    <source>
        <dbReference type="EMBL" id="KYG64481.1"/>
    </source>
</evidence>
<comment type="caution">
    <text evidence="12">The sequence shown here is derived from an EMBL/GenBank/DDBJ whole genome shotgun (WGS) entry which is preliminary data.</text>
</comment>
<dbReference type="AlphaFoldDB" id="A0A150WKH4"/>
<proteinExistence type="inferred from homology"/>
<sequence>MTTFIGILHIIVALVLIVLVLIQDSKSDGALGMGGASGSNSLLGATGAQSLAGKMTVWAAIFFAISCLTLSILTSSKTKSVVDSLPLPTAPAAAPATTDANGAAAVPAETPAATATPAATPAATATPAQ</sequence>
<evidence type="ECO:0000256" key="11">
    <source>
        <dbReference type="SAM" id="MobiDB-lite"/>
    </source>
</evidence>
<dbReference type="GO" id="GO:0009306">
    <property type="term" value="P:protein secretion"/>
    <property type="evidence" value="ECO:0007669"/>
    <property type="project" value="UniProtKB-UniRule"/>
</dbReference>
<feature type="region of interest" description="Disordered" evidence="11">
    <location>
        <begin position="91"/>
        <end position="129"/>
    </location>
</feature>
<evidence type="ECO:0000256" key="1">
    <source>
        <dbReference type="ARBA" id="ARBA00004651"/>
    </source>
</evidence>
<dbReference type="EMBL" id="LUKF01000012">
    <property type="protein sequence ID" value="KYG64481.1"/>
    <property type="molecule type" value="Genomic_DNA"/>
</dbReference>
<dbReference type="Proteomes" id="UP000075391">
    <property type="component" value="Unassembled WGS sequence"/>
</dbReference>
<gene>
    <name evidence="12" type="ORF">AZI85_03440</name>
</gene>
<keyword evidence="4 10" id="KW-1003">Cell membrane</keyword>
<comment type="similarity">
    <text evidence="2 10">Belongs to the SecG family.</text>
</comment>